<feature type="signal peptide" evidence="2">
    <location>
        <begin position="1"/>
        <end position="21"/>
    </location>
</feature>
<dbReference type="PANTHER" id="PTHR34005:SF2">
    <property type="entry name" value="DUF4817 DOMAIN-CONTAINING PROTEIN-RELATED"/>
    <property type="match status" value="1"/>
</dbReference>
<evidence type="ECO:0000313" key="4">
    <source>
        <dbReference type="Proteomes" id="UP000008281"/>
    </source>
</evidence>
<dbReference type="PRINTS" id="PR01217">
    <property type="entry name" value="PRICHEXTENSN"/>
</dbReference>
<dbReference type="FunCoup" id="E3NFX4">
    <property type="interactions" value="477"/>
</dbReference>
<dbReference type="HOGENOM" id="CLU_641304_0_0_1"/>
<proteinExistence type="predicted"/>
<dbReference type="PANTHER" id="PTHR34005">
    <property type="entry name" value="PROTEIN CBG15054-RELATED"/>
    <property type="match status" value="1"/>
</dbReference>
<evidence type="ECO:0000256" key="2">
    <source>
        <dbReference type="SAM" id="SignalP"/>
    </source>
</evidence>
<keyword evidence="4" id="KW-1185">Reference proteome</keyword>
<dbReference type="STRING" id="31234.E3NFX4"/>
<dbReference type="AlphaFoldDB" id="E3NFX4"/>
<feature type="region of interest" description="Disordered" evidence="1">
    <location>
        <begin position="296"/>
        <end position="394"/>
    </location>
</feature>
<reference evidence="3" key="1">
    <citation type="submission" date="2007-07" db="EMBL/GenBank/DDBJ databases">
        <title>PCAP assembly of the Caenorhabditis remanei genome.</title>
        <authorList>
            <consortium name="The Caenorhabditis remanei Sequencing Consortium"/>
            <person name="Wilson R.K."/>
        </authorList>
    </citation>
    <scope>NUCLEOTIDE SEQUENCE [LARGE SCALE GENOMIC DNA]</scope>
    <source>
        <strain evidence="3">PB4641</strain>
    </source>
</reference>
<sequence length="450" mass="50048">MKFQPIIHYLLLIVVVTNGDAQQPMTGRLTPEENAERLRTCGATTLDRPSTDAVPLEAGNWQIWLSYVEINNAKDPSNTGGAAANMISPRHFLTSSQVVMNNDRTWRWNSEKVAGCVNGENHLKVPSEILSSTKLLFHNSHVNYIQWNERPVKRAVILNYCKMAYFNNTQAVMVAEVEDTPNRGFPCLVDATTAMHVKIEDSVDVYTLILRRNNHYLLHRKLNITGNGIDMFFFPVFHEFNTRGGPIIKQIQDKWTLIALGTVGNEKYSLAFNISTLEKDLCDEVGVCGPTPTRVVPPPVASAAPPTTQPPPPAEIFIPTQNPAPPPDVQQPSPPAPTPEPVPTPATAVTSSNHPEAPPPLPTPPPEPSTEAPPPPAAPPARRGEDAETDYDDYEMFLKRKKEKEEAEMYENEDTDLLISKDDFNDCDGRRGGLQSLLLGFFVFYWFLSE</sequence>
<feature type="compositionally biased region" description="Pro residues" evidence="1">
    <location>
        <begin position="322"/>
        <end position="344"/>
    </location>
</feature>
<dbReference type="eggNOG" id="ENOG502TKJG">
    <property type="taxonomic scope" value="Eukaryota"/>
</dbReference>
<dbReference type="EMBL" id="DS268645">
    <property type="protein sequence ID" value="EFO96569.1"/>
    <property type="molecule type" value="Genomic_DNA"/>
</dbReference>
<evidence type="ECO:0000313" key="3">
    <source>
        <dbReference type="EMBL" id="EFO96569.1"/>
    </source>
</evidence>
<name>E3NFX4_CAERE</name>
<feature type="chain" id="PRO_5003176539" evidence="2">
    <location>
        <begin position="22"/>
        <end position="450"/>
    </location>
</feature>
<accession>E3NFX4</accession>
<dbReference type="InParanoid" id="E3NFX4"/>
<feature type="compositionally biased region" description="Pro residues" evidence="1">
    <location>
        <begin position="356"/>
        <end position="379"/>
    </location>
</feature>
<dbReference type="OMA" id="ANMISPR"/>
<dbReference type="OrthoDB" id="5877508at2759"/>
<dbReference type="Pfam" id="PF03761">
    <property type="entry name" value="DUF316"/>
    <property type="match status" value="1"/>
</dbReference>
<dbReference type="InterPro" id="IPR005514">
    <property type="entry name" value="DUF316"/>
</dbReference>
<dbReference type="Proteomes" id="UP000008281">
    <property type="component" value="Unassembled WGS sequence"/>
</dbReference>
<evidence type="ECO:0000256" key="1">
    <source>
        <dbReference type="SAM" id="MobiDB-lite"/>
    </source>
</evidence>
<keyword evidence="2" id="KW-0732">Signal</keyword>
<gene>
    <name evidence="3" type="ORF">CRE_23141</name>
</gene>
<organism evidence="4">
    <name type="scientific">Caenorhabditis remanei</name>
    <name type="common">Caenorhabditis vulgaris</name>
    <dbReference type="NCBI Taxonomy" id="31234"/>
    <lineage>
        <taxon>Eukaryota</taxon>
        <taxon>Metazoa</taxon>
        <taxon>Ecdysozoa</taxon>
        <taxon>Nematoda</taxon>
        <taxon>Chromadorea</taxon>
        <taxon>Rhabditida</taxon>
        <taxon>Rhabditina</taxon>
        <taxon>Rhabditomorpha</taxon>
        <taxon>Rhabditoidea</taxon>
        <taxon>Rhabditidae</taxon>
        <taxon>Peloderinae</taxon>
        <taxon>Caenorhabditis</taxon>
    </lineage>
</organism>
<protein>
    <submittedName>
        <fullName evidence="3">Uncharacterized protein</fullName>
    </submittedName>
</protein>